<dbReference type="InterPro" id="IPR011104">
    <property type="entry name" value="Hpr_kin/Pase_C"/>
</dbReference>
<dbReference type="Proteomes" id="UP000252132">
    <property type="component" value="Unassembled WGS sequence"/>
</dbReference>
<dbReference type="SUPFAM" id="SSF53795">
    <property type="entry name" value="PEP carboxykinase-like"/>
    <property type="match status" value="1"/>
</dbReference>
<evidence type="ECO:0000259" key="1">
    <source>
        <dbReference type="Pfam" id="PF07475"/>
    </source>
</evidence>
<dbReference type="AlphaFoldDB" id="A0A368E050"/>
<dbReference type="InterPro" id="IPR027417">
    <property type="entry name" value="P-loop_NTPase"/>
</dbReference>
<feature type="domain" description="HPr kinase/phosphorylase C-terminal" evidence="1">
    <location>
        <begin position="27"/>
        <end position="106"/>
    </location>
</feature>
<dbReference type="GO" id="GO:0000155">
    <property type="term" value="F:phosphorelay sensor kinase activity"/>
    <property type="evidence" value="ECO:0007669"/>
    <property type="project" value="InterPro"/>
</dbReference>
<protein>
    <recommendedName>
        <fullName evidence="1">HPr kinase/phosphorylase C-terminal domain-containing protein</fullName>
    </recommendedName>
</protein>
<dbReference type="CDD" id="cd01918">
    <property type="entry name" value="HprK_C"/>
    <property type="match status" value="1"/>
</dbReference>
<name>A0A368E050_9PROT</name>
<dbReference type="Pfam" id="PF07475">
    <property type="entry name" value="Hpr_kinase_C"/>
    <property type="match status" value="1"/>
</dbReference>
<evidence type="ECO:0000313" key="3">
    <source>
        <dbReference type="Proteomes" id="UP000252132"/>
    </source>
</evidence>
<dbReference type="GO" id="GO:0006109">
    <property type="term" value="P:regulation of carbohydrate metabolic process"/>
    <property type="evidence" value="ECO:0007669"/>
    <property type="project" value="InterPro"/>
</dbReference>
<evidence type="ECO:0000313" key="2">
    <source>
        <dbReference type="EMBL" id="RCL77469.1"/>
    </source>
</evidence>
<accession>A0A368E050</accession>
<dbReference type="Gene3D" id="3.40.50.300">
    <property type="entry name" value="P-loop containing nucleotide triphosphate hydrolases"/>
    <property type="match status" value="1"/>
</dbReference>
<reference evidence="2 3" key="1">
    <citation type="journal article" date="2018" name="Microbiome">
        <title>Fine metagenomic profile of the Mediterranean stratified and mixed water columns revealed by assembly and recruitment.</title>
        <authorList>
            <person name="Haro-Moreno J.M."/>
            <person name="Lopez-Perez M."/>
            <person name="De La Torre J.R."/>
            <person name="Picazo A."/>
            <person name="Camacho A."/>
            <person name="Rodriguez-Valera F."/>
        </authorList>
    </citation>
    <scope>NUCLEOTIDE SEQUENCE [LARGE SCALE GENOMIC DNA]</scope>
    <source>
        <strain evidence="2">MED-G55</strain>
    </source>
</reference>
<organism evidence="2 3">
    <name type="scientific">PS1 clade bacterium</name>
    <dbReference type="NCBI Taxonomy" id="2175152"/>
    <lineage>
        <taxon>Bacteria</taxon>
        <taxon>Pseudomonadati</taxon>
        <taxon>Pseudomonadota</taxon>
        <taxon>Alphaproteobacteria</taxon>
        <taxon>PS1 clade</taxon>
    </lineage>
</organism>
<gene>
    <name evidence="2" type="ORF">DBW69_03380</name>
</gene>
<proteinExistence type="predicted"/>
<comment type="caution">
    <text evidence="2">The sequence shown here is derived from an EMBL/GenBank/DDBJ whole genome shotgun (WGS) entry which is preliminary data.</text>
</comment>
<dbReference type="EMBL" id="QOQF01000008">
    <property type="protein sequence ID" value="RCL77469.1"/>
    <property type="molecule type" value="Genomic_DNA"/>
</dbReference>
<sequence>MPMVHGLLYFCRIKENKKTDEALMTNLQDNPSLHGNCLLVNEIGVLILGEPASGKTGLAFSMINSGRGTLVADDQVIIERVHKILMAQPPEALQGLMQIHGIGIVTFDYLAPVPLHLIVELVPHAEVPLVPEKSEKEIQGLSLPLLKLAGHDASSADKLWLATDLLKKEMLFNG</sequence>
<dbReference type="GO" id="GO:0005524">
    <property type="term" value="F:ATP binding"/>
    <property type="evidence" value="ECO:0007669"/>
    <property type="project" value="InterPro"/>
</dbReference>